<evidence type="ECO:0000313" key="1">
    <source>
        <dbReference type="EMBL" id="CAF1338419.1"/>
    </source>
</evidence>
<dbReference type="AlphaFoldDB" id="A0A815W9J1"/>
<dbReference type="Proteomes" id="UP000682733">
    <property type="component" value="Unassembled WGS sequence"/>
</dbReference>
<dbReference type="EMBL" id="CAJNOQ010026031">
    <property type="protein sequence ID" value="CAF1542392.1"/>
    <property type="molecule type" value="Genomic_DNA"/>
</dbReference>
<dbReference type="EMBL" id="CAJOBA010043455">
    <property type="protein sequence ID" value="CAF4149687.1"/>
    <property type="molecule type" value="Genomic_DNA"/>
</dbReference>
<organism evidence="2 5">
    <name type="scientific">Didymodactylos carnosus</name>
    <dbReference type="NCBI Taxonomy" id="1234261"/>
    <lineage>
        <taxon>Eukaryota</taxon>
        <taxon>Metazoa</taxon>
        <taxon>Spiralia</taxon>
        <taxon>Gnathifera</taxon>
        <taxon>Rotifera</taxon>
        <taxon>Eurotatoria</taxon>
        <taxon>Bdelloidea</taxon>
        <taxon>Philodinida</taxon>
        <taxon>Philodinidae</taxon>
        <taxon>Didymodactylos</taxon>
    </lineage>
</organism>
<comment type="caution">
    <text evidence="2">The sequence shown here is derived from an EMBL/GenBank/DDBJ whole genome shotgun (WGS) entry which is preliminary data.</text>
</comment>
<protein>
    <submittedName>
        <fullName evidence="2">Uncharacterized protein</fullName>
    </submittedName>
</protein>
<gene>
    <name evidence="2" type="ORF">GPM918_LOCUS38709</name>
    <name evidence="1" type="ORF">OVA965_LOCUS30226</name>
    <name evidence="4" type="ORF">SRO942_LOCUS39549</name>
    <name evidence="3" type="ORF">TMI583_LOCUS31023</name>
</gene>
<evidence type="ECO:0000313" key="2">
    <source>
        <dbReference type="EMBL" id="CAF1542392.1"/>
    </source>
</evidence>
<dbReference type="Proteomes" id="UP000677228">
    <property type="component" value="Unassembled WGS sequence"/>
</dbReference>
<dbReference type="EMBL" id="CAJNOK010021830">
    <property type="protein sequence ID" value="CAF1338419.1"/>
    <property type="molecule type" value="Genomic_DNA"/>
</dbReference>
<evidence type="ECO:0000313" key="4">
    <source>
        <dbReference type="EMBL" id="CAF4402849.1"/>
    </source>
</evidence>
<name>A0A815W9J1_9BILA</name>
<evidence type="ECO:0000313" key="5">
    <source>
        <dbReference type="Proteomes" id="UP000663829"/>
    </source>
</evidence>
<dbReference type="Proteomes" id="UP000663829">
    <property type="component" value="Unassembled WGS sequence"/>
</dbReference>
<reference evidence="2" key="1">
    <citation type="submission" date="2021-02" db="EMBL/GenBank/DDBJ databases">
        <authorList>
            <person name="Nowell W R."/>
        </authorList>
    </citation>
    <scope>NUCLEOTIDE SEQUENCE</scope>
</reference>
<keyword evidence="5" id="KW-1185">Reference proteome</keyword>
<accession>A0A815W9J1</accession>
<sequence length="98" mass="11218">MIICSATDGPTKDEDSKISPHSKNIFVAFKLNEKNISRLVQDYLLKSIHYAVANLTKYETITISPVGCNDTKTDKIALESMIDEAELQLERPHYNYYY</sequence>
<evidence type="ECO:0000313" key="3">
    <source>
        <dbReference type="EMBL" id="CAF4149687.1"/>
    </source>
</evidence>
<dbReference type="EMBL" id="CAJOBC010091674">
    <property type="protein sequence ID" value="CAF4402849.1"/>
    <property type="molecule type" value="Genomic_DNA"/>
</dbReference>
<proteinExistence type="predicted"/>
<dbReference type="Proteomes" id="UP000681722">
    <property type="component" value="Unassembled WGS sequence"/>
</dbReference>